<evidence type="ECO:0000256" key="1">
    <source>
        <dbReference type="ARBA" id="ARBA00022574"/>
    </source>
</evidence>
<evidence type="ECO:0000313" key="6">
    <source>
        <dbReference type="EMBL" id="CAG5124255.1"/>
    </source>
</evidence>
<dbReference type="Proteomes" id="UP000678393">
    <property type="component" value="Unassembled WGS sequence"/>
</dbReference>
<dbReference type="PRINTS" id="PR00320">
    <property type="entry name" value="GPROTEINBRPT"/>
</dbReference>
<keyword evidence="7" id="KW-1185">Reference proteome</keyword>
<dbReference type="SUPFAM" id="SSF81383">
    <property type="entry name" value="F-box domain"/>
    <property type="match status" value="1"/>
</dbReference>
<name>A0A8S3Z8R1_9EUPU</name>
<evidence type="ECO:0000259" key="5">
    <source>
        <dbReference type="PROSITE" id="PS50181"/>
    </source>
</evidence>
<dbReference type="InterPro" id="IPR019775">
    <property type="entry name" value="WD40_repeat_CS"/>
</dbReference>
<evidence type="ECO:0000313" key="7">
    <source>
        <dbReference type="Proteomes" id="UP000678393"/>
    </source>
</evidence>
<gene>
    <name evidence="6" type="ORF">CUNI_LOCUS9813</name>
</gene>
<comment type="caution">
    <text evidence="6">The sequence shown here is derived from an EMBL/GenBank/DDBJ whole genome shotgun (WGS) entry which is preliminary data.</text>
</comment>
<dbReference type="SMART" id="SM00256">
    <property type="entry name" value="FBOX"/>
    <property type="match status" value="1"/>
</dbReference>
<protein>
    <recommendedName>
        <fullName evidence="5">F-box domain-containing protein</fullName>
    </recommendedName>
</protein>
<dbReference type="AlphaFoldDB" id="A0A8S3Z8R1"/>
<dbReference type="Gene3D" id="1.20.1280.50">
    <property type="match status" value="1"/>
</dbReference>
<dbReference type="InterPro" id="IPR001680">
    <property type="entry name" value="WD40_rpt"/>
</dbReference>
<organism evidence="6 7">
    <name type="scientific">Candidula unifasciata</name>
    <dbReference type="NCBI Taxonomy" id="100452"/>
    <lineage>
        <taxon>Eukaryota</taxon>
        <taxon>Metazoa</taxon>
        <taxon>Spiralia</taxon>
        <taxon>Lophotrochozoa</taxon>
        <taxon>Mollusca</taxon>
        <taxon>Gastropoda</taxon>
        <taxon>Heterobranchia</taxon>
        <taxon>Euthyneura</taxon>
        <taxon>Panpulmonata</taxon>
        <taxon>Eupulmonata</taxon>
        <taxon>Stylommatophora</taxon>
        <taxon>Helicina</taxon>
        <taxon>Helicoidea</taxon>
        <taxon>Geomitridae</taxon>
        <taxon>Candidula</taxon>
    </lineage>
</organism>
<dbReference type="SMART" id="SM01028">
    <property type="entry name" value="Beta-TrCP_D"/>
    <property type="match status" value="1"/>
</dbReference>
<evidence type="ECO:0000256" key="2">
    <source>
        <dbReference type="ARBA" id="ARBA00022737"/>
    </source>
</evidence>
<dbReference type="GO" id="GO:0046983">
    <property type="term" value="F:protein dimerization activity"/>
    <property type="evidence" value="ECO:0007669"/>
    <property type="project" value="InterPro"/>
</dbReference>
<dbReference type="Pfam" id="PF12125">
    <property type="entry name" value="Beta-TrCP_D"/>
    <property type="match status" value="1"/>
</dbReference>
<dbReference type="PROSITE" id="PS00678">
    <property type="entry name" value="WD_REPEATS_1"/>
    <property type="match status" value="2"/>
</dbReference>
<evidence type="ECO:0000256" key="4">
    <source>
        <dbReference type="PROSITE-ProRule" id="PRU00221"/>
    </source>
</evidence>
<dbReference type="PROSITE" id="PS50082">
    <property type="entry name" value="WD_REPEATS_2"/>
    <property type="match status" value="2"/>
</dbReference>
<dbReference type="InterPro" id="IPR001810">
    <property type="entry name" value="F-box_dom"/>
</dbReference>
<dbReference type="CDD" id="cd22130">
    <property type="entry name" value="F-box_FBXW1"/>
    <property type="match status" value="1"/>
</dbReference>
<dbReference type="InterPro" id="IPR021977">
    <property type="entry name" value="Beta-TrCP_D"/>
</dbReference>
<dbReference type="EMBL" id="CAJHNH020001737">
    <property type="protein sequence ID" value="CAG5124255.1"/>
    <property type="molecule type" value="Genomic_DNA"/>
</dbReference>
<evidence type="ECO:0000256" key="3">
    <source>
        <dbReference type="ARBA" id="ARBA00022786"/>
    </source>
</evidence>
<feature type="repeat" description="WD" evidence="4">
    <location>
        <begin position="255"/>
        <end position="294"/>
    </location>
</feature>
<reference evidence="6" key="1">
    <citation type="submission" date="2021-04" db="EMBL/GenBank/DDBJ databases">
        <authorList>
            <consortium name="Molecular Ecology Group"/>
        </authorList>
    </citation>
    <scope>NUCLEOTIDE SEQUENCE</scope>
</reference>
<feature type="repeat" description="WD" evidence="4">
    <location>
        <begin position="215"/>
        <end position="254"/>
    </location>
</feature>
<dbReference type="InterPro" id="IPR020472">
    <property type="entry name" value="WD40_PAC1"/>
</dbReference>
<sequence length="319" mass="37389">MSEISEIAFQETNMETCSLPDDSDKKIESTQLLPSIISKDLIESDEFIRDRDLCTKYFEGWCEGQQVIFVEHLLSRMCHYQHGQINAFLKPMLQRDFISALPAKGLDHIAENILAYLDAKSLCAAELVCKEWYRVISEGNLWKKLIERKVRTDSLWKGLSERRSWDQYLFKQRHDETPKDHKFYRTLYPQIIHDIDRIENNWRTGKHHLERIHCLSETSKGVYCLQYDDSKIISGLRDNTIKVWNTSTCEFVRTLNGHKRGIACLQYRERLVVSGSSDNTIRLWDIEYGACLRILEGHEELVRCIRFDSKRIVSGAYDG</sequence>
<feature type="domain" description="F-box" evidence="5">
    <location>
        <begin position="107"/>
        <end position="145"/>
    </location>
</feature>
<dbReference type="Gene3D" id="6.10.250.1840">
    <property type="match status" value="1"/>
</dbReference>
<dbReference type="PANTHER" id="PTHR14604">
    <property type="entry name" value="WD40 REPEAT PF20"/>
    <property type="match status" value="1"/>
</dbReference>
<dbReference type="Pfam" id="PF12937">
    <property type="entry name" value="F-box-like"/>
    <property type="match status" value="1"/>
</dbReference>
<keyword evidence="2" id="KW-0677">Repeat</keyword>
<dbReference type="OrthoDB" id="19711at2759"/>
<dbReference type="PROSITE" id="PS50181">
    <property type="entry name" value="FBOX"/>
    <property type="match status" value="1"/>
</dbReference>
<dbReference type="PROSITE" id="PS50294">
    <property type="entry name" value="WD_REPEATS_REGION"/>
    <property type="match status" value="1"/>
</dbReference>
<keyword evidence="1 4" id="KW-0853">WD repeat</keyword>
<dbReference type="InterPro" id="IPR015943">
    <property type="entry name" value="WD40/YVTN_repeat-like_dom_sf"/>
</dbReference>
<accession>A0A8S3Z8R1</accession>
<dbReference type="InterPro" id="IPR036322">
    <property type="entry name" value="WD40_repeat_dom_sf"/>
</dbReference>
<dbReference type="SUPFAM" id="SSF50978">
    <property type="entry name" value="WD40 repeat-like"/>
    <property type="match status" value="1"/>
</dbReference>
<dbReference type="PANTHER" id="PTHR14604:SF4">
    <property type="entry name" value="F-BOX DOMAIN-CONTAINING PROTEIN"/>
    <property type="match status" value="1"/>
</dbReference>
<dbReference type="InterPro" id="IPR036047">
    <property type="entry name" value="F-box-like_dom_sf"/>
</dbReference>
<dbReference type="Pfam" id="PF00400">
    <property type="entry name" value="WD40"/>
    <property type="match status" value="3"/>
</dbReference>
<dbReference type="SMART" id="SM00320">
    <property type="entry name" value="WD40"/>
    <property type="match status" value="3"/>
</dbReference>
<proteinExistence type="predicted"/>
<dbReference type="Gene3D" id="2.130.10.10">
    <property type="entry name" value="YVTN repeat-like/Quinoprotein amine dehydrogenase"/>
    <property type="match status" value="1"/>
</dbReference>
<dbReference type="InterPro" id="IPR050995">
    <property type="entry name" value="WD-F-box_domain-protein"/>
</dbReference>
<dbReference type="FunFam" id="1.20.1280.50:FF:000001">
    <property type="entry name" value="F-box/WD repeat-containing protein 11 isoform X2"/>
    <property type="match status" value="1"/>
</dbReference>
<keyword evidence="3" id="KW-0833">Ubl conjugation pathway</keyword>